<organism evidence="1 2">
    <name type="scientific">Mucilaginibacter agri</name>
    <dbReference type="NCBI Taxonomy" id="2695265"/>
    <lineage>
        <taxon>Bacteria</taxon>
        <taxon>Pseudomonadati</taxon>
        <taxon>Bacteroidota</taxon>
        <taxon>Sphingobacteriia</taxon>
        <taxon>Sphingobacteriales</taxon>
        <taxon>Sphingobacteriaceae</taxon>
        <taxon>Mucilaginibacter</taxon>
    </lineage>
</organism>
<name>A0A965ZJW7_9SPHI</name>
<dbReference type="EMBL" id="WWEO01000045">
    <property type="protein sequence ID" value="NCD72529.1"/>
    <property type="molecule type" value="Genomic_DNA"/>
</dbReference>
<evidence type="ECO:0000313" key="2">
    <source>
        <dbReference type="Proteomes" id="UP000638732"/>
    </source>
</evidence>
<gene>
    <name evidence="1" type="ORF">GSY63_24400</name>
</gene>
<dbReference type="AlphaFoldDB" id="A0A965ZJW7"/>
<protein>
    <submittedName>
        <fullName evidence="1">Uncharacterized protein</fullName>
    </submittedName>
</protein>
<reference evidence="1" key="1">
    <citation type="submission" date="2020-01" db="EMBL/GenBank/DDBJ databases">
        <authorList>
            <person name="Seo Y.L."/>
        </authorList>
    </citation>
    <scope>NUCLEOTIDE SEQUENCE</scope>
    <source>
        <strain evidence="1">R11</strain>
    </source>
</reference>
<reference evidence="1" key="2">
    <citation type="submission" date="2020-10" db="EMBL/GenBank/DDBJ databases">
        <title>Mucilaginibacter sp. nov., isolated from soil.</title>
        <authorList>
            <person name="Jeon C.O."/>
        </authorList>
    </citation>
    <scope>NUCLEOTIDE SEQUENCE</scope>
    <source>
        <strain evidence="1">R11</strain>
    </source>
</reference>
<keyword evidence="2" id="KW-1185">Reference proteome</keyword>
<dbReference type="RefSeq" id="WP_166588470.1">
    <property type="nucleotide sequence ID" value="NZ_WWEO01000045.1"/>
</dbReference>
<comment type="caution">
    <text evidence="1">The sequence shown here is derived from an EMBL/GenBank/DDBJ whole genome shotgun (WGS) entry which is preliminary data.</text>
</comment>
<evidence type="ECO:0000313" key="1">
    <source>
        <dbReference type="EMBL" id="NCD72529.1"/>
    </source>
</evidence>
<sequence length="145" mass="17014">MEKQYSISSFVNLSKNGKGAAISSNEQQPNLYQWLREAGFGQSELNGRTVFFKTVDNLVIPSSVIAMRYEFLNFLESYDFVEWPDGVTRADLIEWFYNTRPPERNELFRNYLYRELSETEQEAYRMYPGRYHRLVVNPNGLPSCA</sequence>
<dbReference type="Proteomes" id="UP000638732">
    <property type="component" value="Unassembled WGS sequence"/>
</dbReference>
<proteinExistence type="predicted"/>
<accession>A0A965ZJW7</accession>